<protein>
    <recommendedName>
        <fullName evidence="3">DUF3768 domain-containing protein</fullName>
    </recommendedName>
</protein>
<dbReference type="InterPro" id="IPR022243">
    <property type="entry name" value="DUF3768"/>
</dbReference>
<evidence type="ECO:0000313" key="1">
    <source>
        <dbReference type="EMBL" id="SLK09235.1"/>
    </source>
</evidence>
<sequence>MLAPSLSTTETIAKLNDRVRQGLDCQARIVITANLLAQVSDGTPRSQIIAQAKVLRAVRNCTFSSDSPERDLAFFEVDGKRACFKIDYYDLALEYGSDDPADASVTRRVMTIMSPQDM</sequence>
<accession>A0A1U6IMH4</accession>
<dbReference type="Pfam" id="PF12599">
    <property type="entry name" value="DUF3768"/>
    <property type="match status" value="1"/>
</dbReference>
<dbReference type="RefSeq" id="WP_054947604.1">
    <property type="nucleotide sequence ID" value="NZ_FVZE01000009.1"/>
</dbReference>
<reference evidence="2" key="1">
    <citation type="submission" date="2017-02" db="EMBL/GenBank/DDBJ databases">
        <authorList>
            <person name="Varghese N."/>
            <person name="Submissions S."/>
        </authorList>
    </citation>
    <scope>NUCLEOTIDE SEQUENCE [LARGE SCALE GENOMIC DNA]</scope>
    <source>
        <strain evidence="2">SM117</strain>
    </source>
</reference>
<evidence type="ECO:0008006" key="3">
    <source>
        <dbReference type="Google" id="ProtNLM"/>
    </source>
</evidence>
<name>A0A1U6IMH4_9SPHN</name>
<gene>
    <name evidence="1" type="ORF">SAMN06295987_109111</name>
</gene>
<proteinExistence type="predicted"/>
<dbReference type="Proteomes" id="UP000190989">
    <property type="component" value="Unassembled WGS sequence"/>
</dbReference>
<organism evidence="1 2">
    <name type="scientific">Novosphingobium mathurense</name>
    <dbReference type="NCBI Taxonomy" id="428990"/>
    <lineage>
        <taxon>Bacteria</taxon>
        <taxon>Pseudomonadati</taxon>
        <taxon>Pseudomonadota</taxon>
        <taxon>Alphaproteobacteria</taxon>
        <taxon>Sphingomonadales</taxon>
        <taxon>Sphingomonadaceae</taxon>
        <taxon>Novosphingobium</taxon>
    </lineage>
</organism>
<dbReference type="EMBL" id="FVZE01000009">
    <property type="protein sequence ID" value="SLK09235.1"/>
    <property type="molecule type" value="Genomic_DNA"/>
</dbReference>
<evidence type="ECO:0000313" key="2">
    <source>
        <dbReference type="Proteomes" id="UP000190989"/>
    </source>
</evidence>
<dbReference type="STRING" id="428990.SAMN06295987_109111"/>
<dbReference type="AlphaFoldDB" id="A0A1U6IMH4"/>
<keyword evidence="2" id="KW-1185">Reference proteome</keyword>